<dbReference type="Gene3D" id="2.170.16.10">
    <property type="entry name" value="Hedgehog/Intein (Hint) domain"/>
    <property type="match status" value="1"/>
</dbReference>
<feature type="domain" description="Hint" evidence="3">
    <location>
        <begin position="2343"/>
        <end position="2452"/>
    </location>
</feature>
<dbReference type="EMBL" id="SLWS01000007">
    <property type="protein sequence ID" value="TCO55791.1"/>
    <property type="molecule type" value="Genomic_DNA"/>
</dbReference>
<dbReference type="InterPro" id="IPR003587">
    <property type="entry name" value="Hint_dom_N"/>
</dbReference>
<evidence type="ECO:0000313" key="4">
    <source>
        <dbReference type="EMBL" id="TCO55791.1"/>
    </source>
</evidence>
<feature type="region of interest" description="Disordered" evidence="2">
    <location>
        <begin position="2317"/>
        <end position="2342"/>
    </location>
</feature>
<dbReference type="CDD" id="cd00081">
    <property type="entry name" value="Hint"/>
    <property type="match status" value="1"/>
</dbReference>
<dbReference type="SMART" id="SM00306">
    <property type="entry name" value="HintN"/>
    <property type="match status" value="1"/>
</dbReference>
<keyword evidence="5" id="KW-1185">Reference proteome</keyword>
<dbReference type="InterPro" id="IPR006530">
    <property type="entry name" value="YD"/>
</dbReference>
<dbReference type="InterPro" id="IPR056823">
    <property type="entry name" value="TEN-like_YD-shell"/>
</dbReference>
<dbReference type="InterPro" id="IPR031325">
    <property type="entry name" value="RHS_repeat"/>
</dbReference>
<comment type="caution">
    <text evidence="4">The sequence shown here is derived from an EMBL/GenBank/DDBJ whole genome shotgun (WGS) entry which is preliminary data.</text>
</comment>
<dbReference type="InterPro" id="IPR014756">
    <property type="entry name" value="Ig_E-set"/>
</dbReference>
<dbReference type="InterPro" id="IPR008969">
    <property type="entry name" value="CarboxyPept-like_regulatory"/>
</dbReference>
<protein>
    <submittedName>
        <fullName evidence="4">Intein/RHS repeat-associated protein</fullName>
    </submittedName>
</protein>
<sequence>MLSALSRQLTRPVALFVTCVLIASGVSGVAGSSSASTALPANFADLTRDPVLGGVGKAELPGVFASAKQGNPLALAANPVDYAYDAAGQLRGVSQTSGGGATGRYNYDPAGNLTSIDHYDSTVLSIVSMVPSRASAGASVAISGTAFATTPSGNTVKFNGTAATVVSASAVRLVVTVPSGASSGTVTVATSGGTTTSQQAFTVDPAAVAPTVTGVSPVVAAAGTDVTVTGTGFDPTPGNNNVAFGHTRARVKAATPTALTVTVPDSAGAGPVSVATAVGVASSGVKFTPVPDKYASATIATTADMTVDGAATTVSVPTAGQKAILRFAGSQGQRLSVGFSGVTLADFVAVPYSPYGGSFGRTQFDQGWQFTTTMFGAIPLPPLPASGIYEVVVDPVGSATGSVTATLSSRVPGTLNLTGAGTTVNLGRVQQQAELTFAATAGQRIGIGVSGSTFPAGTRAAVRLTEPHGAAVFWQDSFEADVFSLDGQDLDFTPAETGTYTLIIGAMTAGTGSITVTASPELAGGALTLGTAKTVAINRPGQDVRLTFTGGKGQVLGADFTAYAFAFDPFVVVYSPDGSVLRASNVDSPHFDLPPLPADGTYQMTLSPYSSTGSLTMVLSLQGSAVPVTVDGAAVTASIPAAGQTARLAVTTTAANQWVTFAFTNYTLPTTLSAQVIDSTGTVIAGYTIGSLSTFSVTPATAGTYTLILRPSDGTSTGSVLVTLSSQVNGGGFTIGAAKNLSATRVGQTTRYTFTATANQRLSLSFGSYAFTHTLGVAVVKPDGTVLQDTFLTTTELDLGPVPAAGTYSFVIHPFAETGSSQLTLLNRTDAGASTVGGAAKTLTVSQTGWLAETSFTATAGERLSFGFTNWTFAADAVLRIRVIDATGLEIADQLTGNGFSLDTRVPTAGTYRLVLGSTTFSTGGVAVTLSDQQNAGTITLASAKNITFGRAGQSAWMTYAGTQGQSLALTLSNVTLPFYPEVRVIAPGGTVLVDNPGAPSVTIPTLPATGTYEIDVSPYSFTGAATFRLGTRSTAAATPDGHPSTHAADRMTARETRPAPAGSGNARRYVAATVFAPMANAQQHKAPASSLTPMGAVAQTWMPDPRNLAGADWDAHLPASPNAKAATVRAPPGVTALAGRILTVDGKPLANITVTIENTTAKTDETGQFLLTDLKAGHRVLRVDGASANTTQSTFGLHDIGVDLTAGQTVALPYPVWLTALDTAHIVHFPSPTTAQTIVSTPVIPGLQVQLPAGAVVRDVHGNVITALGITAIPVDRAPFPLPRSQVPVYFTVQPGSSYVFPTGARIVYPNYTHDAPGKRMDFWHYDPTGKGWYVYGHGTVTADGGQVVPDNGVEVYQFTGAMLITPGEDPPPPTGPRPGGQVSDADPVDLGSGLLVDRHTDLTVNDLLPISVARTYQQSDAGHRTFGIGVTSDYDIRLFSNQRFVEADVVLPDGGKVHYRRITPGSVAPNDFLNAAFAADPTPTAFNGSILAWNGDGWDLRLRNGLTYLFGDEAPLRAIRDKFGNTVTIIRAPAAPDSDNIVRDKGPITQVTSPNGHWIKFTNDTGNRVTKAEDNSGRSVSYTYDSNGRLSTVTDVAGGLTTYSYDGSGRLSTIKDARGTVYLTNEYDAAGRVQKQTLADGGIYIISYTTDSSGKVTSTSLTDPRGHVRRLTFNPAGYILTDTYAFGTTNAQTLTYTRDASSNLVTAVTDALNRQTTYAYDAFGNPKTIVAMAGTSGARVTQVAYDGPYDQVSKITDPVNHSWTFDYKTNGALVKVTDPASRASAVDSDEAGRVTKITDNAGNATLIGYALGEPTSVTDPLGRISSQVLDAAGRVSRQTDPAGSTTSFTWDPRSNLGSATDPLGRQTSFTYDPNGNLHTVKDARQNTTTYDYDTSDRLKAVTDPLNRATTYTYDSNNNLATATDARGKQAVYTYDEVDRPQTVRYGVSGNTQESQITYTYDLGNRLRTVADTAGGTTTLTPDDFDNLVRVVTPQGQVDYAYYADNRRQTMTVGGQPTTTYTYNADGRLKQLTRAGATVTLGYDTVGRLQTESLPGPVTQTYGYDAASQVTAISYTGNAGTTLGDLAYTFDAAGRPIHLGGSYARADIPAAYGPATYDAANQLSTVGSATYTYDNTGNLTGDGTTTYTWNARSQLTATARPGLSINYGYDGLGRRSTQSGGGTTTGYLYDGLQPVQELSGSTPTANLLTGGLDQVFTRTTSAGGNTLLTDALGSTLGVANSSGTVTGEYSYQPFGATTLSGTDNGNPYRFAGRENDGNGLYYNRARYYSPSQQRFLGTDPLGIGSGDANPYKYTFNQPTDLTDPLGAKPEGSSEESSESCAVNSFTADTPVLMADGSHKPISQVKPGDRVMAADAASGKGVPQTVSAAIVGSGDKQLVDIQVQAADGTTSTLTATAGHLFWSDADGRADTPGGRWIDATDLRHGQWLKTSGGRLVRVTGTAARTQHTQVYNLTVDSGHTYYVVAGDTSVLVHNCNGPNCTCRAGARTSKAGRAQEEAIERATGIPRNAGPGQQSIKGPVTGRDRVPDFNVDRSIAERGTLLESKDLARLEYRGQIRDLEAEANEGRGVPLEIVVRPGSGTALPKSGGLVDAINAERIIITPLDHL</sequence>
<dbReference type="InterPro" id="IPR050708">
    <property type="entry name" value="T6SS_VgrG/RHS"/>
</dbReference>
<dbReference type="InterPro" id="IPR002909">
    <property type="entry name" value="IPT_dom"/>
</dbReference>
<dbReference type="SUPFAM" id="SSF51294">
    <property type="entry name" value="Hedgehog/intein (Hint) domain"/>
    <property type="match status" value="1"/>
</dbReference>
<dbReference type="Pfam" id="PF25023">
    <property type="entry name" value="TEN_YD-shell"/>
    <property type="match status" value="1"/>
</dbReference>
<dbReference type="Gene3D" id="2.180.10.10">
    <property type="entry name" value="RHS repeat-associated core"/>
    <property type="match status" value="3"/>
</dbReference>
<dbReference type="Pfam" id="PF01833">
    <property type="entry name" value="TIG"/>
    <property type="match status" value="2"/>
</dbReference>
<dbReference type="Pfam" id="PF07591">
    <property type="entry name" value="PT-HINT"/>
    <property type="match status" value="1"/>
</dbReference>
<evidence type="ECO:0000256" key="1">
    <source>
        <dbReference type="ARBA" id="ARBA00022737"/>
    </source>
</evidence>
<dbReference type="InterPro" id="IPR030934">
    <property type="entry name" value="Intein_C"/>
</dbReference>
<gene>
    <name evidence="4" type="ORF">EV192_107214</name>
</gene>
<accession>A0A4R2J900</accession>
<proteinExistence type="predicted"/>
<feature type="region of interest" description="Disordered" evidence="2">
    <location>
        <begin position="1835"/>
        <end position="1885"/>
    </location>
</feature>
<evidence type="ECO:0000259" key="3">
    <source>
        <dbReference type="SMART" id="SM00306"/>
    </source>
</evidence>
<feature type="region of interest" description="Disordered" evidence="2">
    <location>
        <begin position="1034"/>
        <end position="1066"/>
    </location>
</feature>
<dbReference type="SUPFAM" id="SSF49464">
    <property type="entry name" value="Carboxypeptidase regulatory domain-like"/>
    <property type="match status" value="1"/>
</dbReference>
<evidence type="ECO:0000256" key="2">
    <source>
        <dbReference type="SAM" id="MobiDB-lite"/>
    </source>
</evidence>
<dbReference type="InterPro" id="IPR045351">
    <property type="entry name" value="DUF6531"/>
</dbReference>
<dbReference type="PANTHER" id="PTHR32305:SF15">
    <property type="entry name" value="PROTEIN RHSA-RELATED"/>
    <property type="match status" value="1"/>
</dbReference>
<keyword evidence="1" id="KW-0677">Repeat</keyword>
<dbReference type="Pfam" id="PF20148">
    <property type="entry name" value="DUF6531"/>
    <property type="match status" value="1"/>
</dbReference>
<dbReference type="RefSeq" id="WP_207926313.1">
    <property type="nucleotide sequence ID" value="NZ_SLWS01000007.1"/>
</dbReference>
<feature type="region of interest" description="Disordered" evidence="2">
    <location>
        <begin position="1366"/>
        <end position="1390"/>
    </location>
</feature>
<reference evidence="4 5" key="1">
    <citation type="submission" date="2019-03" db="EMBL/GenBank/DDBJ databases">
        <title>Genomic Encyclopedia of Type Strains, Phase IV (KMG-IV): sequencing the most valuable type-strain genomes for metagenomic binning, comparative biology and taxonomic classification.</title>
        <authorList>
            <person name="Goeker M."/>
        </authorList>
    </citation>
    <scope>NUCLEOTIDE SEQUENCE [LARGE SCALE GENOMIC DNA]</scope>
    <source>
        <strain evidence="4 5">DSM 45934</strain>
    </source>
</reference>
<dbReference type="NCBIfam" id="TIGR01443">
    <property type="entry name" value="intein_Cterm"/>
    <property type="match status" value="1"/>
</dbReference>
<evidence type="ECO:0000313" key="5">
    <source>
        <dbReference type="Proteomes" id="UP000295680"/>
    </source>
</evidence>
<dbReference type="Pfam" id="PF05593">
    <property type="entry name" value="RHS_repeat"/>
    <property type="match status" value="5"/>
</dbReference>
<dbReference type="PROSITE" id="PS50818">
    <property type="entry name" value="INTEIN_C_TER"/>
    <property type="match status" value="1"/>
</dbReference>
<name>A0A4R2J900_9PSEU</name>
<dbReference type="InterPro" id="IPR022385">
    <property type="entry name" value="Rhs_assc_core"/>
</dbReference>
<dbReference type="Gene3D" id="2.60.40.10">
    <property type="entry name" value="Immunoglobulins"/>
    <property type="match status" value="2"/>
</dbReference>
<feature type="compositionally biased region" description="Polar residues" evidence="2">
    <location>
        <begin position="1838"/>
        <end position="1851"/>
    </location>
</feature>
<feature type="compositionally biased region" description="Polar residues" evidence="2">
    <location>
        <begin position="1867"/>
        <end position="1879"/>
    </location>
</feature>
<dbReference type="InterPro" id="IPR013783">
    <property type="entry name" value="Ig-like_fold"/>
</dbReference>
<organism evidence="4 5">
    <name type="scientific">Actinocrispum wychmicini</name>
    <dbReference type="NCBI Taxonomy" id="1213861"/>
    <lineage>
        <taxon>Bacteria</taxon>
        <taxon>Bacillati</taxon>
        <taxon>Actinomycetota</taxon>
        <taxon>Actinomycetes</taxon>
        <taxon>Pseudonocardiales</taxon>
        <taxon>Pseudonocardiaceae</taxon>
        <taxon>Actinocrispum</taxon>
    </lineage>
</organism>
<dbReference type="InterPro" id="IPR036844">
    <property type="entry name" value="Hint_dom_sf"/>
</dbReference>
<dbReference type="NCBIfam" id="TIGR03696">
    <property type="entry name" value="Rhs_assc_core"/>
    <property type="match status" value="1"/>
</dbReference>
<dbReference type="PANTHER" id="PTHR32305">
    <property type="match status" value="1"/>
</dbReference>
<feature type="compositionally biased region" description="Basic and acidic residues" evidence="2">
    <location>
        <begin position="1048"/>
        <end position="1058"/>
    </location>
</feature>
<dbReference type="GO" id="GO:0005975">
    <property type="term" value="P:carbohydrate metabolic process"/>
    <property type="evidence" value="ECO:0007669"/>
    <property type="project" value="UniProtKB-ARBA"/>
</dbReference>
<dbReference type="NCBIfam" id="TIGR01643">
    <property type="entry name" value="YD_repeat_2x"/>
    <property type="match status" value="9"/>
</dbReference>
<dbReference type="Proteomes" id="UP000295680">
    <property type="component" value="Unassembled WGS sequence"/>
</dbReference>
<dbReference type="SUPFAM" id="SSF81296">
    <property type="entry name" value="E set domains"/>
    <property type="match status" value="2"/>
</dbReference>